<comment type="catalytic activity">
    <reaction evidence="1">
        <text>2-hydroxychromene-2-carboxylate = (3E)-4-(2-hydroxyphenyl)-2-oxobut-3-enoate</text>
        <dbReference type="Rhea" id="RHEA:27401"/>
        <dbReference type="ChEBI" id="CHEBI:59350"/>
        <dbReference type="ChEBI" id="CHEBI:59353"/>
        <dbReference type="EC" id="5.99.1.4"/>
    </reaction>
</comment>
<keyword evidence="1 3" id="KW-0413">Isomerase</keyword>
<evidence type="ECO:0000256" key="1">
    <source>
        <dbReference type="PIRNR" id="PIRNR006386"/>
    </source>
</evidence>
<dbReference type="EMBL" id="BAABFO010000028">
    <property type="protein sequence ID" value="GAA4341319.1"/>
    <property type="molecule type" value="Genomic_DNA"/>
</dbReference>
<protein>
    <recommendedName>
        <fullName evidence="1">2-hydroxychromene-2-carboxylate isomerase</fullName>
        <ecNumber evidence="1">5.99.1.4</ecNumber>
    </recommendedName>
</protein>
<dbReference type="InterPro" id="IPR036249">
    <property type="entry name" value="Thioredoxin-like_sf"/>
</dbReference>
<dbReference type="PANTHER" id="PTHR42943:SF2">
    <property type="entry name" value="GLUTATHIONE S-TRANSFERASE KAPPA 1"/>
    <property type="match status" value="1"/>
</dbReference>
<proteinExistence type="inferred from homology"/>
<dbReference type="InterPro" id="IPR051924">
    <property type="entry name" value="GST_Kappa/NadH"/>
</dbReference>
<accession>A0ABP8HMN7</accession>
<dbReference type="Pfam" id="PF01323">
    <property type="entry name" value="DSBA"/>
    <property type="match status" value="1"/>
</dbReference>
<keyword evidence="4" id="KW-1185">Reference proteome</keyword>
<dbReference type="InterPro" id="IPR001853">
    <property type="entry name" value="DSBA-like_thioredoxin_dom"/>
</dbReference>
<dbReference type="RefSeq" id="WP_345251859.1">
    <property type="nucleotide sequence ID" value="NZ_BAABFO010000028.1"/>
</dbReference>
<dbReference type="InterPro" id="IPR014440">
    <property type="entry name" value="HCCAis_GSTk"/>
</dbReference>
<dbReference type="PIRSF" id="PIRSF006386">
    <property type="entry name" value="HCCAis_GSTk"/>
    <property type="match status" value="1"/>
</dbReference>
<evidence type="ECO:0000313" key="4">
    <source>
        <dbReference type="Proteomes" id="UP001501671"/>
    </source>
</evidence>
<evidence type="ECO:0000259" key="2">
    <source>
        <dbReference type="Pfam" id="PF01323"/>
    </source>
</evidence>
<dbReference type="PANTHER" id="PTHR42943">
    <property type="entry name" value="GLUTATHIONE S-TRANSFERASE KAPPA"/>
    <property type="match status" value="1"/>
</dbReference>
<evidence type="ECO:0000313" key="3">
    <source>
        <dbReference type="EMBL" id="GAA4341319.1"/>
    </source>
</evidence>
<dbReference type="Proteomes" id="UP001501671">
    <property type="component" value="Unassembled WGS sequence"/>
</dbReference>
<organism evidence="3 4">
    <name type="scientific">Pigmentiphaga soli</name>
    <dbReference type="NCBI Taxonomy" id="1007095"/>
    <lineage>
        <taxon>Bacteria</taxon>
        <taxon>Pseudomonadati</taxon>
        <taxon>Pseudomonadota</taxon>
        <taxon>Betaproteobacteria</taxon>
        <taxon>Burkholderiales</taxon>
        <taxon>Alcaligenaceae</taxon>
        <taxon>Pigmentiphaga</taxon>
    </lineage>
</organism>
<name>A0ABP8HMN7_9BURK</name>
<sequence>MEREPVVDLYWSFRSPYSYLALHHVRALSQAYRLRWNVKVVYPLAIRTPDFFRRMDKGWRPYLLIDTQRLAQYLDMPFRRPTPDPIVQDPATLAISDRQPHIHRLTRLGAEATLRGKALALIDQVGTMLWDGTVTGWNEGDHLRQAVARAGLDLDDMERAIALDPASRDRLIEQNEADLKAAGHWGVPTFVFQGEPFFGQDRVDLLLWRLKQHGLQRRTG</sequence>
<gene>
    <name evidence="3" type="ORF">GCM10023144_41910</name>
</gene>
<dbReference type="EC" id="5.99.1.4" evidence="1"/>
<feature type="domain" description="DSBA-like thioredoxin" evidence="2">
    <location>
        <begin position="6"/>
        <end position="209"/>
    </location>
</feature>
<dbReference type="SUPFAM" id="SSF52833">
    <property type="entry name" value="Thioredoxin-like"/>
    <property type="match status" value="1"/>
</dbReference>
<reference evidence="4" key="1">
    <citation type="journal article" date="2019" name="Int. J. Syst. Evol. Microbiol.">
        <title>The Global Catalogue of Microorganisms (GCM) 10K type strain sequencing project: providing services to taxonomists for standard genome sequencing and annotation.</title>
        <authorList>
            <consortium name="The Broad Institute Genomics Platform"/>
            <consortium name="The Broad Institute Genome Sequencing Center for Infectious Disease"/>
            <person name="Wu L."/>
            <person name="Ma J."/>
        </authorList>
    </citation>
    <scope>NUCLEOTIDE SEQUENCE [LARGE SCALE GENOMIC DNA]</scope>
    <source>
        <strain evidence="4">JCM 17666</strain>
    </source>
</reference>
<comment type="caution">
    <text evidence="3">The sequence shown here is derived from an EMBL/GenBank/DDBJ whole genome shotgun (WGS) entry which is preliminary data.</text>
</comment>
<dbReference type="GO" id="GO:0016853">
    <property type="term" value="F:isomerase activity"/>
    <property type="evidence" value="ECO:0007669"/>
    <property type="project" value="UniProtKB-KW"/>
</dbReference>
<dbReference type="Gene3D" id="3.40.30.10">
    <property type="entry name" value="Glutaredoxin"/>
    <property type="match status" value="1"/>
</dbReference>
<comment type="similarity">
    <text evidence="1">Belongs to the GST superfamily. NadH family.</text>
</comment>